<gene>
    <name evidence="3" type="ORF">CEPIT_LOCUS23550</name>
    <name evidence="2" type="ORF">CEPIT_LOCUS3901</name>
</gene>
<dbReference type="PANTHER" id="PTHR35465">
    <property type="entry name" value="CAVEOLIN-1 PROTEIN"/>
    <property type="match status" value="1"/>
</dbReference>
<keyword evidence="1" id="KW-1133">Transmembrane helix</keyword>
<feature type="transmembrane region" description="Helical" evidence="1">
    <location>
        <begin position="26"/>
        <end position="47"/>
    </location>
</feature>
<accession>A0AAV0C8L5</accession>
<dbReference type="Proteomes" id="UP001152523">
    <property type="component" value="Unassembled WGS sequence"/>
</dbReference>
<dbReference type="PANTHER" id="PTHR35465:SF1">
    <property type="entry name" value="PHOSPHATIDYLINOSITOL-GLYCAN BIOSYNTHESIS CLASS X PROTEIN"/>
    <property type="match status" value="1"/>
</dbReference>
<evidence type="ECO:0000313" key="4">
    <source>
        <dbReference type="Proteomes" id="UP001152523"/>
    </source>
</evidence>
<keyword evidence="1" id="KW-0812">Transmembrane</keyword>
<name>A0AAV0C8L5_9ASTE</name>
<evidence type="ECO:0000313" key="3">
    <source>
        <dbReference type="EMBL" id="CAH9121245.1"/>
    </source>
</evidence>
<keyword evidence="1" id="KW-0472">Membrane</keyword>
<dbReference type="AlphaFoldDB" id="A0AAV0C8L5"/>
<comment type="caution">
    <text evidence="2">The sequence shown here is derived from an EMBL/GenBank/DDBJ whole genome shotgun (WGS) entry which is preliminary data.</text>
</comment>
<keyword evidence="4" id="KW-1185">Reference proteome</keyword>
<proteinExistence type="predicted"/>
<sequence>MFMAVSCGCLSRSNCKRLTSDYMKMICSRHVSCLILIINLILIGPAWTHQSKLETKFLNVGDELHKETIPLQSGSRLYHLQGLKSHTWYEVKISYPASMPAIFSLQLKRGCSKFESNQGRKLLNTEKLIFKTSSLDLLNNQDAMFILVTVEPEGFVAIPGVQERNFIMFNIVCDELYLGIPQKAWYVVVLVILCLVVSFAIPSFLPPHLLPRNSKKK</sequence>
<dbReference type="EMBL" id="CAMAPF010000920">
    <property type="protein sequence ID" value="CAH9121245.1"/>
    <property type="molecule type" value="Genomic_DNA"/>
</dbReference>
<evidence type="ECO:0000313" key="2">
    <source>
        <dbReference type="EMBL" id="CAH9071466.1"/>
    </source>
</evidence>
<dbReference type="EMBL" id="CAMAPF010000020">
    <property type="protein sequence ID" value="CAH9071466.1"/>
    <property type="molecule type" value="Genomic_DNA"/>
</dbReference>
<reference evidence="2" key="1">
    <citation type="submission" date="2022-07" db="EMBL/GenBank/DDBJ databases">
        <authorList>
            <person name="Macas J."/>
            <person name="Novak P."/>
            <person name="Neumann P."/>
        </authorList>
    </citation>
    <scope>NUCLEOTIDE SEQUENCE</scope>
</reference>
<protein>
    <submittedName>
        <fullName evidence="2">Uncharacterized protein</fullName>
    </submittedName>
</protein>
<organism evidence="2 4">
    <name type="scientific">Cuscuta epithymum</name>
    <dbReference type="NCBI Taxonomy" id="186058"/>
    <lineage>
        <taxon>Eukaryota</taxon>
        <taxon>Viridiplantae</taxon>
        <taxon>Streptophyta</taxon>
        <taxon>Embryophyta</taxon>
        <taxon>Tracheophyta</taxon>
        <taxon>Spermatophyta</taxon>
        <taxon>Magnoliopsida</taxon>
        <taxon>eudicotyledons</taxon>
        <taxon>Gunneridae</taxon>
        <taxon>Pentapetalae</taxon>
        <taxon>asterids</taxon>
        <taxon>lamiids</taxon>
        <taxon>Solanales</taxon>
        <taxon>Convolvulaceae</taxon>
        <taxon>Cuscuteae</taxon>
        <taxon>Cuscuta</taxon>
        <taxon>Cuscuta subgen. Cuscuta</taxon>
    </lineage>
</organism>
<evidence type="ECO:0000256" key="1">
    <source>
        <dbReference type="SAM" id="Phobius"/>
    </source>
</evidence>
<feature type="transmembrane region" description="Helical" evidence="1">
    <location>
        <begin position="184"/>
        <end position="205"/>
    </location>
</feature>